<keyword evidence="2" id="KW-1185">Reference proteome</keyword>
<sequence>MRETLIIKHAVGGKIFVDTAKHPLPYAVEEKADGSCCVTIQTEWNELVEELFELRHELNMFLFREYKDRPTVKTWFYVSEGPVEYNKEKRELSVTAASKIEYVPDNYLS</sequence>
<comment type="caution">
    <text evidence="1">The sequence shown here is derived from an EMBL/GenBank/DDBJ whole genome shotgun (WGS) entry which is preliminary data.</text>
</comment>
<accession>A0A841SVJ5</accession>
<dbReference type="Proteomes" id="UP000535838">
    <property type="component" value="Unassembled WGS sequence"/>
</dbReference>
<name>A0A841SVJ5_9BACL</name>
<reference evidence="1 2" key="1">
    <citation type="submission" date="2020-08" db="EMBL/GenBank/DDBJ databases">
        <title>Cohnella phylogeny.</title>
        <authorList>
            <person name="Dunlap C."/>
        </authorList>
    </citation>
    <scope>NUCLEOTIDE SEQUENCE [LARGE SCALE GENOMIC DNA]</scope>
    <source>
        <strain evidence="1 2">DSM 25241</strain>
    </source>
</reference>
<protein>
    <submittedName>
        <fullName evidence="1">Uncharacterized protein</fullName>
    </submittedName>
</protein>
<organism evidence="1 2">
    <name type="scientific">Cohnella thailandensis</name>
    <dbReference type="NCBI Taxonomy" id="557557"/>
    <lineage>
        <taxon>Bacteria</taxon>
        <taxon>Bacillati</taxon>
        <taxon>Bacillota</taxon>
        <taxon>Bacilli</taxon>
        <taxon>Bacillales</taxon>
        <taxon>Paenibacillaceae</taxon>
        <taxon>Cohnella</taxon>
    </lineage>
</organism>
<proteinExistence type="predicted"/>
<dbReference type="AlphaFoldDB" id="A0A841SVJ5"/>
<evidence type="ECO:0000313" key="2">
    <source>
        <dbReference type="Proteomes" id="UP000535838"/>
    </source>
</evidence>
<dbReference type="RefSeq" id="WP_185119330.1">
    <property type="nucleotide sequence ID" value="NZ_JACJVQ010000006.1"/>
</dbReference>
<evidence type="ECO:0000313" key="1">
    <source>
        <dbReference type="EMBL" id="MBB6634095.1"/>
    </source>
</evidence>
<gene>
    <name evidence="1" type="ORF">H7B67_08240</name>
</gene>
<dbReference type="EMBL" id="JACJVQ010000006">
    <property type="protein sequence ID" value="MBB6634095.1"/>
    <property type="molecule type" value="Genomic_DNA"/>
</dbReference>